<organism evidence="1 2">
    <name type="scientific">Streptomyces katrae</name>
    <dbReference type="NCBI Taxonomy" id="68223"/>
    <lineage>
        <taxon>Bacteria</taxon>
        <taxon>Bacillati</taxon>
        <taxon>Actinomycetota</taxon>
        <taxon>Actinomycetes</taxon>
        <taxon>Kitasatosporales</taxon>
        <taxon>Streptomycetaceae</taxon>
        <taxon>Streptomyces</taxon>
    </lineage>
</organism>
<accession>A0ABT7GVW4</accession>
<protein>
    <submittedName>
        <fullName evidence="1">Immunity 49 family protein</fullName>
    </submittedName>
</protein>
<evidence type="ECO:0000313" key="1">
    <source>
        <dbReference type="EMBL" id="MDK9497765.1"/>
    </source>
</evidence>
<name>A0ABT7GVW4_9ACTN</name>
<reference evidence="1 2" key="1">
    <citation type="submission" date="2023-05" db="EMBL/GenBank/DDBJ databases">
        <title>Sequencing and Assembly of Streptomyces sp. NP73.</title>
        <authorList>
            <person name="Konwar A.N."/>
            <person name="Saikia K."/>
            <person name="Thakur D."/>
        </authorList>
    </citation>
    <scope>NUCLEOTIDE SEQUENCE [LARGE SCALE GENOMIC DNA]</scope>
    <source>
        <strain evidence="1 2">NP73</strain>
    </source>
</reference>
<proteinExistence type="predicted"/>
<dbReference type="RefSeq" id="WP_285343477.1">
    <property type="nucleotide sequence ID" value="NZ_JASITI010000022.1"/>
</dbReference>
<dbReference type="Proteomes" id="UP001223390">
    <property type="component" value="Unassembled WGS sequence"/>
</dbReference>
<dbReference type="InterPro" id="IPR029074">
    <property type="entry name" value="Imm49"/>
</dbReference>
<dbReference type="Pfam" id="PF15575">
    <property type="entry name" value="Imm49"/>
    <property type="match status" value="1"/>
</dbReference>
<evidence type="ECO:0000313" key="2">
    <source>
        <dbReference type="Proteomes" id="UP001223390"/>
    </source>
</evidence>
<gene>
    <name evidence="1" type="ORF">QEZ40_002709</name>
</gene>
<comment type="caution">
    <text evidence="1">The sequence shown here is derived from an EMBL/GenBank/DDBJ whole genome shotgun (WGS) entry which is preliminary data.</text>
</comment>
<dbReference type="EMBL" id="JASITI010000022">
    <property type="protein sequence ID" value="MDK9497765.1"/>
    <property type="molecule type" value="Genomic_DNA"/>
</dbReference>
<keyword evidence="2" id="KW-1185">Reference proteome</keyword>
<sequence>MQEVREVERHSVGEERTAAALQDIVLRTLMCHGRLETDPSPERLGSLAGEILDHVAARTTEGGRLGEEARTALHTAAQCALGALGIGCFPDGDQEVPLPLIGETLSSEDIDFRGVTTAAPTARTWLDAFETVVVSGLVWDWKKVTGLLLRNDYAPAVRDGVPYSRHTSRSEPGDLAAMDALCGYLTESTSHLPSGWPTVPLCKPDAATRAAAAAALDAAGPLTADQRLLRVLLDDDRAAFEAALADRLTAHRESARAEADPAPRTLLPLGPLVLAALAVQTHRWELGVRSGYLPPELLGFTDAMTLAGRTQKNGLGGWAAAT</sequence>